<dbReference type="Proteomes" id="UP001555100">
    <property type="component" value="Unassembled WGS sequence"/>
</dbReference>
<dbReference type="Proteomes" id="UP000275951">
    <property type="component" value="Chromosome"/>
</dbReference>
<dbReference type="EMBL" id="CP033905">
    <property type="protein sequence ID" value="AZR06282.1"/>
    <property type="molecule type" value="Genomic_DNA"/>
</dbReference>
<dbReference type="EMBL" id="JBAGNM010000012">
    <property type="protein sequence ID" value="MEW6955172.1"/>
    <property type="molecule type" value="Genomic_DNA"/>
</dbReference>
<reference evidence="3 5" key="2">
    <citation type="submission" date="2024-01" db="EMBL/GenBank/DDBJ databases">
        <title>Genomic analysis and antimicrobial resistance profiles of Trueperella pyogenes isolated from domestic and wild animals.</title>
        <authorList>
            <person name="Magossi G."/>
            <person name="Gzyl K.E."/>
            <person name="Holman D.B."/>
            <person name="Amat S."/>
        </authorList>
    </citation>
    <scope>NUCLEOTIDE SEQUENCE [LARGE SCALE GENOMIC DNA]</scope>
    <source>
        <strain evidence="3 5">1494</strain>
    </source>
</reference>
<dbReference type="GeneID" id="97531822"/>
<dbReference type="RefSeq" id="WP_024964591.1">
    <property type="nucleotide sequence ID" value="NZ_CP007519.1"/>
</dbReference>
<evidence type="ECO:0008006" key="6">
    <source>
        <dbReference type="Google" id="ProtNLM"/>
    </source>
</evidence>
<accession>A0A3Q9GLH0</accession>
<proteinExistence type="predicted"/>
<dbReference type="AlphaFoldDB" id="A0A3Q9GLH0"/>
<evidence type="ECO:0000313" key="2">
    <source>
        <dbReference type="EMBL" id="AZR06282.1"/>
    </source>
</evidence>
<name>A0A3Q9GLH0_9ACTO</name>
<evidence type="ECO:0000256" key="1">
    <source>
        <dbReference type="SAM" id="Coils"/>
    </source>
</evidence>
<organism evidence="2 4">
    <name type="scientific">Trueperella pyogenes</name>
    <dbReference type="NCBI Taxonomy" id="1661"/>
    <lineage>
        <taxon>Bacteria</taxon>
        <taxon>Bacillati</taxon>
        <taxon>Actinomycetota</taxon>
        <taxon>Actinomycetes</taxon>
        <taxon>Actinomycetales</taxon>
        <taxon>Actinomycetaceae</taxon>
        <taxon>Trueperella</taxon>
    </lineage>
</organism>
<protein>
    <recommendedName>
        <fullName evidence="6">ATPase</fullName>
    </recommendedName>
</protein>
<dbReference type="KEGG" id="tpy:CQ11_03580"/>
<reference evidence="2 4" key="1">
    <citation type="submission" date="2018-11" db="EMBL/GenBank/DDBJ databases">
        <title>Multidrug-resistant genes are associated with an 42-kb island TGI1 carrying a complex class 1 integron in a Trueperella pyogenes.</title>
        <authorList>
            <person name="Dong W."/>
        </authorList>
    </citation>
    <scope>NUCLEOTIDE SEQUENCE [LARGE SCALE GENOMIC DNA]</scope>
    <source>
        <strain evidence="2 4">TP4</strain>
    </source>
</reference>
<sequence>MNEQGESLLEILDELVEIVGNAKSLPMSASVMVNRSELLDLLETARDIVPAQIVEADAVLQQASAVSEGARQEAATIHEHAHAEAETIIAEAREQASRLVAQDQITIAAKSQATRILDEAQTKAESLKRGADDYAATTLDQLSEELGGLLEQIAAGRAHLAHRLEEDR</sequence>
<keyword evidence="5" id="KW-1185">Reference proteome</keyword>
<gene>
    <name evidence="2" type="ORF">EBQ10_02555</name>
    <name evidence="3" type="ORF">V3M73_09090</name>
</gene>
<evidence type="ECO:0000313" key="3">
    <source>
        <dbReference type="EMBL" id="MEW6955172.1"/>
    </source>
</evidence>
<evidence type="ECO:0000313" key="5">
    <source>
        <dbReference type="Proteomes" id="UP001555100"/>
    </source>
</evidence>
<dbReference type="OrthoDB" id="3252061at2"/>
<evidence type="ECO:0000313" key="4">
    <source>
        <dbReference type="Proteomes" id="UP000275951"/>
    </source>
</evidence>
<feature type="coiled-coil region" evidence="1">
    <location>
        <begin position="82"/>
        <end position="137"/>
    </location>
</feature>
<keyword evidence="1" id="KW-0175">Coiled coil</keyword>